<keyword evidence="1" id="KW-0862">Zinc</keyword>
<dbReference type="SUPFAM" id="SSF102588">
    <property type="entry name" value="LmbE-like"/>
    <property type="match status" value="1"/>
</dbReference>
<dbReference type="Gene3D" id="3.40.50.10320">
    <property type="entry name" value="LmbE-like"/>
    <property type="match status" value="1"/>
</dbReference>
<proteinExistence type="predicted"/>
<dbReference type="EMBL" id="LGCN01000001">
    <property type="protein sequence ID" value="KOT46758.1"/>
    <property type="molecule type" value="Genomic_DNA"/>
</dbReference>
<protein>
    <submittedName>
        <fullName evidence="2">GlcNAc-PI de-N-acetylase</fullName>
    </submittedName>
</protein>
<keyword evidence="3" id="KW-1185">Reference proteome</keyword>
<dbReference type="InterPro" id="IPR003737">
    <property type="entry name" value="GlcNAc_PI_deacetylase-related"/>
</dbReference>
<dbReference type="RefSeq" id="WP_030819524.1">
    <property type="nucleotide sequence ID" value="NZ_LGCN01000001.1"/>
</dbReference>
<accession>A0A0M8QRH2</accession>
<dbReference type="PANTHER" id="PTHR12993">
    <property type="entry name" value="N-ACETYLGLUCOSAMINYL-PHOSPHATIDYLINOSITOL DE-N-ACETYLASE-RELATED"/>
    <property type="match status" value="1"/>
</dbReference>
<dbReference type="GO" id="GO:0016811">
    <property type="term" value="F:hydrolase activity, acting on carbon-nitrogen (but not peptide) bonds, in linear amides"/>
    <property type="evidence" value="ECO:0007669"/>
    <property type="project" value="TreeGrafter"/>
</dbReference>
<gene>
    <name evidence="2" type="ORF">ADK41_00720</name>
</gene>
<reference evidence="2 3" key="1">
    <citation type="submission" date="2015-07" db="EMBL/GenBank/DDBJ databases">
        <authorList>
            <person name="Noorani M."/>
        </authorList>
    </citation>
    <scope>NUCLEOTIDE SEQUENCE [LARGE SCALE GENOMIC DNA]</scope>
    <source>
        <strain evidence="2 3">NRRL B-24567</strain>
    </source>
</reference>
<dbReference type="OrthoDB" id="116799at2"/>
<dbReference type="AlphaFoldDB" id="A0A0M8QRH2"/>
<evidence type="ECO:0000313" key="3">
    <source>
        <dbReference type="Proteomes" id="UP000037773"/>
    </source>
</evidence>
<dbReference type="InterPro" id="IPR024078">
    <property type="entry name" value="LmbE-like_dom_sf"/>
</dbReference>
<dbReference type="GO" id="GO:0016137">
    <property type="term" value="P:glycoside metabolic process"/>
    <property type="evidence" value="ECO:0007669"/>
    <property type="project" value="UniProtKB-ARBA"/>
</dbReference>
<sequence>MFGLKPGDRALVVSTHLDDETLGLGGTIAKLTEHGVDVDVLAVACTTAPMYGGSSDAGTRRAEFDAACSVLGVHQHHVAWVDTDHAAHPGTYLPELVALIESGPGPCLNTSRPHVLFIPTADAHHQDHQAVHTAALAAARPGAADTRWIPPLVLGYDGPEDRSWRAADEPRTVVVDTSTAWPTKEKALRCYTSQLREAPHPRSTAKIRALDEAAGAMVGTETAERFLPYRMAF</sequence>
<dbReference type="PATRIC" id="fig|36816.3.peg.154"/>
<dbReference type="Pfam" id="PF02585">
    <property type="entry name" value="PIG-L"/>
    <property type="match status" value="1"/>
</dbReference>
<organism evidence="2 3">
    <name type="scientific">Streptomyces caelestis</name>
    <dbReference type="NCBI Taxonomy" id="36816"/>
    <lineage>
        <taxon>Bacteria</taxon>
        <taxon>Bacillati</taxon>
        <taxon>Actinomycetota</taxon>
        <taxon>Actinomycetes</taxon>
        <taxon>Kitasatosporales</taxon>
        <taxon>Streptomycetaceae</taxon>
        <taxon>Streptomyces</taxon>
    </lineage>
</organism>
<evidence type="ECO:0000256" key="1">
    <source>
        <dbReference type="ARBA" id="ARBA00022833"/>
    </source>
</evidence>
<comment type="caution">
    <text evidence="2">The sequence shown here is derived from an EMBL/GenBank/DDBJ whole genome shotgun (WGS) entry which is preliminary data.</text>
</comment>
<evidence type="ECO:0000313" key="2">
    <source>
        <dbReference type="EMBL" id="KOT46758.1"/>
    </source>
</evidence>
<dbReference type="PANTHER" id="PTHR12993:SF29">
    <property type="entry name" value="BLR3841 PROTEIN"/>
    <property type="match status" value="1"/>
</dbReference>
<name>A0A0M8QRH2_9ACTN</name>
<dbReference type="Proteomes" id="UP000037773">
    <property type="component" value="Unassembled WGS sequence"/>
</dbReference>